<dbReference type="PANTHER" id="PTHR43278">
    <property type="entry name" value="NAD(P)H-DEPENDENT FMN-CONTAINING OXIDOREDUCTASE YWQN-RELATED"/>
    <property type="match status" value="1"/>
</dbReference>
<evidence type="ECO:0000313" key="4">
    <source>
        <dbReference type="EMBL" id="SMD17152.1"/>
    </source>
</evidence>
<name>A0A1W2F5R1_9FIRM</name>
<evidence type="ECO:0000313" key="5">
    <source>
        <dbReference type="Proteomes" id="UP000192738"/>
    </source>
</evidence>
<reference evidence="4 5" key="1">
    <citation type="submission" date="2017-04" db="EMBL/GenBank/DDBJ databases">
        <authorList>
            <person name="Afonso C.L."/>
            <person name="Miller P.J."/>
            <person name="Scott M.A."/>
            <person name="Spackman E."/>
            <person name="Goraichik I."/>
            <person name="Dimitrov K.M."/>
            <person name="Suarez D.L."/>
            <person name="Swayne D.E."/>
        </authorList>
    </citation>
    <scope>NUCLEOTIDE SEQUENCE [LARGE SCALE GENOMIC DNA]</scope>
    <source>
        <strain evidence="4 5">DSM 5090</strain>
    </source>
</reference>
<dbReference type="SUPFAM" id="SSF52218">
    <property type="entry name" value="Flavoproteins"/>
    <property type="match status" value="1"/>
</dbReference>
<dbReference type="PANTHER" id="PTHR43278:SF1">
    <property type="entry name" value="IRON-SULFUR FLAVOPROTEIN MJ1083"/>
    <property type="match status" value="1"/>
</dbReference>
<dbReference type="OrthoDB" id="9805976at2"/>
<sequence>MRILGISGSPVPNSNTDRLVTQVLKSSNLDFEFVKLSDINVRPCRACKACVEDNICKVNDDFPALAQKMREAQAVVIGGYTPYRILDGYTKAFLERLWSMRHLHSLNENKYVVTIISGCHEQIRQTALDAIAMELFMEKMHHVAELSVEGSVPCLTCGVGDDCKNSGLPFLSQKLGKKIKASTDYCVPVESQLVWEKGTQIGQLLGQFINGEIESLPCVKREM</sequence>
<dbReference type="Proteomes" id="UP000192738">
    <property type="component" value="Unassembled WGS sequence"/>
</dbReference>
<accession>A0A1W2F5R1</accession>
<dbReference type="Pfam" id="PF03358">
    <property type="entry name" value="FMN_red"/>
    <property type="match status" value="1"/>
</dbReference>
<dbReference type="InterPro" id="IPR051796">
    <property type="entry name" value="ISF_SsuE-like"/>
</dbReference>
<keyword evidence="5" id="KW-1185">Reference proteome</keyword>
<organism evidence="4 5">
    <name type="scientific">Sporomusa malonica</name>
    <dbReference type="NCBI Taxonomy" id="112901"/>
    <lineage>
        <taxon>Bacteria</taxon>
        <taxon>Bacillati</taxon>
        <taxon>Bacillota</taxon>
        <taxon>Negativicutes</taxon>
        <taxon>Selenomonadales</taxon>
        <taxon>Sporomusaceae</taxon>
        <taxon>Sporomusa</taxon>
    </lineage>
</organism>
<dbReference type="GO" id="GO:0016491">
    <property type="term" value="F:oxidoreductase activity"/>
    <property type="evidence" value="ECO:0007669"/>
    <property type="project" value="InterPro"/>
</dbReference>
<protein>
    <submittedName>
        <fullName evidence="4">NADPH-dependent FMN reductase</fullName>
    </submittedName>
</protein>
<proteinExistence type="predicted"/>
<feature type="domain" description="NADPH-dependent FMN reductase-like" evidence="3">
    <location>
        <begin position="1"/>
        <end position="122"/>
    </location>
</feature>
<dbReference type="InterPro" id="IPR005025">
    <property type="entry name" value="FMN_Rdtase-like_dom"/>
</dbReference>
<dbReference type="InterPro" id="IPR029039">
    <property type="entry name" value="Flavoprotein-like_sf"/>
</dbReference>
<dbReference type="AlphaFoldDB" id="A0A1W2F5R1"/>
<dbReference type="STRING" id="112901.SAMN04488500_1484"/>
<gene>
    <name evidence="4" type="ORF">SAMN04488500_1484</name>
</gene>
<keyword evidence="2" id="KW-0288">FMN</keyword>
<evidence type="ECO:0000259" key="3">
    <source>
        <dbReference type="Pfam" id="PF03358"/>
    </source>
</evidence>
<dbReference type="EMBL" id="FWXI01000048">
    <property type="protein sequence ID" value="SMD17152.1"/>
    <property type="molecule type" value="Genomic_DNA"/>
</dbReference>
<dbReference type="RefSeq" id="WP_084578549.1">
    <property type="nucleotide sequence ID" value="NZ_CP155572.1"/>
</dbReference>
<evidence type="ECO:0000256" key="1">
    <source>
        <dbReference type="ARBA" id="ARBA00022630"/>
    </source>
</evidence>
<keyword evidence="1" id="KW-0285">Flavoprotein</keyword>
<evidence type="ECO:0000256" key="2">
    <source>
        <dbReference type="ARBA" id="ARBA00022643"/>
    </source>
</evidence>
<dbReference type="Gene3D" id="3.40.50.360">
    <property type="match status" value="1"/>
</dbReference>